<reference evidence="1 2" key="1">
    <citation type="submission" date="2023-09" db="EMBL/GenBank/DDBJ databases">
        <authorList>
            <person name="Rey-Velasco X."/>
        </authorList>
    </citation>
    <scope>NUCLEOTIDE SEQUENCE [LARGE SCALE GENOMIC DNA]</scope>
    <source>
        <strain evidence="1 2">P385</strain>
    </source>
</reference>
<dbReference type="Proteomes" id="UP001259982">
    <property type="component" value="Unassembled WGS sequence"/>
</dbReference>
<keyword evidence="2" id="KW-1185">Reference proteome</keyword>
<evidence type="ECO:0000313" key="1">
    <source>
        <dbReference type="EMBL" id="MDT0619892.1"/>
    </source>
</evidence>
<sequence>MIEIAHEWQTLIAGVLALSGAAATVWTLHRQMQHQREMLDKQIQHQWEQHEDQRRRQARAARAMLPEDLSAICEYARDCGQLIHTAYCDYPDHDRVAEFGPIPTLSDRVLANLQQLIEHLDESDADKLADLLECFQVQKGRFFDALQTWKKAREDGSGPALSHKHIEHPLIETIVLYLLSEHCLGFARRESSHIAAFPAVTDDAVRRAMRLMIYVHFPRDPVDETLLEAMRLQLVPSERHN</sequence>
<accession>A0ABU3BDF3</accession>
<dbReference type="EMBL" id="JAVRHY010000024">
    <property type="protein sequence ID" value="MDT0619892.1"/>
    <property type="molecule type" value="Genomic_DNA"/>
</dbReference>
<evidence type="ECO:0000313" key="2">
    <source>
        <dbReference type="Proteomes" id="UP001259982"/>
    </source>
</evidence>
<dbReference type="RefSeq" id="WP_311660616.1">
    <property type="nucleotide sequence ID" value="NZ_JAVRHY010000024.1"/>
</dbReference>
<evidence type="ECO:0008006" key="3">
    <source>
        <dbReference type="Google" id="ProtNLM"/>
    </source>
</evidence>
<name>A0ABU3BDF3_9GAMM</name>
<comment type="caution">
    <text evidence="1">The sequence shown here is derived from an EMBL/GenBank/DDBJ whole genome shotgun (WGS) entry which is preliminary data.</text>
</comment>
<protein>
    <recommendedName>
        <fullName evidence="3">DUF4760 domain-containing protein</fullName>
    </recommendedName>
</protein>
<organism evidence="1 2">
    <name type="scientific">Spectribacter acetivorans</name>
    <dbReference type="NCBI Taxonomy" id="3075603"/>
    <lineage>
        <taxon>Bacteria</taxon>
        <taxon>Pseudomonadati</taxon>
        <taxon>Pseudomonadota</taxon>
        <taxon>Gammaproteobacteria</taxon>
        <taxon>Salinisphaerales</taxon>
        <taxon>Salinisphaeraceae</taxon>
        <taxon>Spectribacter</taxon>
    </lineage>
</organism>
<gene>
    <name evidence="1" type="ORF">RM531_15575</name>
</gene>
<proteinExistence type="predicted"/>